<dbReference type="PANTHER" id="PTHR37461">
    <property type="entry name" value="ANTI-SIGMA-K FACTOR RSKA"/>
    <property type="match status" value="1"/>
</dbReference>
<dbReference type="Pfam" id="PF13490">
    <property type="entry name" value="zf-HC2"/>
    <property type="match status" value="1"/>
</dbReference>
<dbReference type="EMBL" id="JBHSQW010000009">
    <property type="protein sequence ID" value="MFC5993416.1"/>
    <property type="molecule type" value="Genomic_DNA"/>
</dbReference>
<evidence type="ECO:0000256" key="4">
    <source>
        <dbReference type="ARBA" id="ARBA00023015"/>
    </source>
</evidence>
<evidence type="ECO:0000256" key="2">
    <source>
        <dbReference type="ARBA" id="ARBA00022692"/>
    </source>
</evidence>
<comment type="subcellular location">
    <subcellularLocation>
        <location evidence="1">Membrane</location>
        <topology evidence="1">Single-pass membrane protein</topology>
    </subcellularLocation>
</comment>
<keyword evidence="4" id="KW-0805">Transcription regulation</keyword>
<proteinExistence type="predicted"/>
<evidence type="ECO:0000313" key="10">
    <source>
        <dbReference type="Proteomes" id="UP001596302"/>
    </source>
</evidence>
<keyword evidence="6" id="KW-0804">Transcription</keyword>
<evidence type="ECO:0000256" key="7">
    <source>
        <dbReference type="SAM" id="Phobius"/>
    </source>
</evidence>
<keyword evidence="10" id="KW-1185">Reference proteome</keyword>
<accession>A0ABW1IY64</accession>
<keyword evidence="2 7" id="KW-0812">Transmembrane</keyword>
<dbReference type="InterPro" id="IPR027383">
    <property type="entry name" value="Znf_put"/>
</dbReference>
<evidence type="ECO:0000313" key="9">
    <source>
        <dbReference type="EMBL" id="MFC5993416.1"/>
    </source>
</evidence>
<sequence length="224" mass="23490">MTEQTDCRRIRSLATEFALGVLPGEERAAVLDHLDACVCCQSAVGQLTDIRDRLLELVPEAEPPVGFEQRVLAGLPRPPPRRPRWIPLAAAATAVLLALGGFAAGRLTAPPSAVPGATEHDGASEVGTAPLMADGHQVGDVVAYSGTRPFIWVTFDTGVDDQSGSVACTLRTANGSWIPLGMFQMDSGHGSWGTATQLDTGSLRSAQILLSDDTGQTIATARFA</sequence>
<keyword evidence="3 7" id="KW-1133">Transmembrane helix</keyword>
<dbReference type="InterPro" id="IPR041916">
    <property type="entry name" value="Anti_sigma_zinc_sf"/>
</dbReference>
<protein>
    <submittedName>
        <fullName evidence="9">Zf-HC2 domain-containing protein</fullName>
    </submittedName>
</protein>
<evidence type="ECO:0000256" key="3">
    <source>
        <dbReference type="ARBA" id="ARBA00022989"/>
    </source>
</evidence>
<feature type="transmembrane region" description="Helical" evidence="7">
    <location>
        <begin position="85"/>
        <end position="105"/>
    </location>
</feature>
<dbReference type="Gene3D" id="1.10.10.1320">
    <property type="entry name" value="Anti-sigma factor, zinc-finger domain"/>
    <property type="match status" value="1"/>
</dbReference>
<feature type="domain" description="Putative zinc-finger" evidence="8">
    <location>
        <begin position="7"/>
        <end position="37"/>
    </location>
</feature>
<evidence type="ECO:0000256" key="5">
    <source>
        <dbReference type="ARBA" id="ARBA00023136"/>
    </source>
</evidence>
<dbReference type="Proteomes" id="UP001596302">
    <property type="component" value="Unassembled WGS sequence"/>
</dbReference>
<keyword evidence="5 7" id="KW-0472">Membrane</keyword>
<dbReference type="PANTHER" id="PTHR37461:SF1">
    <property type="entry name" value="ANTI-SIGMA-K FACTOR RSKA"/>
    <property type="match status" value="1"/>
</dbReference>
<reference evidence="10" key="1">
    <citation type="journal article" date="2019" name="Int. J. Syst. Evol. Microbiol.">
        <title>The Global Catalogue of Microorganisms (GCM) 10K type strain sequencing project: providing services to taxonomists for standard genome sequencing and annotation.</title>
        <authorList>
            <consortium name="The Broad Institute Genomics Platform"/>
            <consortium name="The Broad Institute Genome Sequencing Center for Infectious Disease"/>
            <person name="Wu L."/>
            <person name="Ma J."/>
        </authorList>
    </citation>
    <scope>NUCLEOTIDE SEQUENCE [LARGE SCALE GENOMIC DNA]</scope>
    <source>
        <strain evidence="10">CCM 8391</strain>
    </source>
</reference>
<evidence type="ECO:0000256" key="6">
    <source>
        <dbReference type="ARBA" id="ARBA00023163"/>
    </source>
</evidence>
<name>A0ABW1IY64_9PSEU</name>
<dbReference type="InterPro" id="IPR051474">
    <property type="entry name" value="Anti-sigma-K/W_factor"/>
</dbReference>
<dbReference type="RefSeq" id="WP_379582954.1">
    <property type="nucleotide sequence ID" value="NZ_JBHSQW010000009.1"/>
</dbReference>
<evidence type="ECO:0000256" key="1">
    <source>
        <dbReference type="ARBA" id="ARBA00004167"/>
    </source>
</evidence>
<comment type="caution">
    <text evidence="9">The sequence shown here is derived from an EMBL/GenBank/DDBJ whole genome shotgun (WGS) entry which is preliminary data.</text>
</comment>
<evidence type="ECO:0000259" key="8">
    <source>
        <dbReference type="Pfam" id="PF13490"/>
    </source>
</evidence>
<organism evidence="9 10">
    <name type="scientific">Pseudonocardia hispaniensis</name>
    <dbReference type="NCBI Taxonomy" id="904933"/>
    <lineage>
        <taxon>Bacteria</taxon>
        <taxon>Bacillati</taxon>
        <taxon>Actinomycetota</taxon>
        <taxon>Actinomycetes</taxon>
        <taxon>Pseudonocardiales</taxon>
        <taxon>Pseudonocardiaceae</taxon>
        <taxon>Pseudonocardia</taxon>
    </lineage>
</organism>
<gene>
    <name evidence="9" type="ORF">ACFQE5_04205</name>
</gene>